<name>A0A850NMC5_9FLAO</name>
<dbReference type="EMBL" id="WYET01000007">
    <property type="protein sequence ID" value="NVN19535.1"/>
    <property type="molecule type" value="Genomic_DNA"/>
</dbReference>
<gene>
    <name evidence="1" type="ORF">GUA46_14390</name>
</gene>
<proteinExistence type="predicted"/>
<dbReference type="AlphaFoldDB" id="A0A850NMC5"/>
<evidence type="ECO:0000313" key="1">
    <source>
        <dbReference type="EMBL" id="NVN19535.1"/>
    </source>
</evidence>
<accession>A0A850NMC5</accession>
<protein>
    <submittedName>
        <fullName evidence="1">Uncharacterized protein</fullName>
    </submittedName>
</protein>
<reference evidence="1 2" key="1">
    <citation type="submission" date="2020-01" db="EMBL/GenBank/DDBJ databases">
        <title>Draft Genome Analysis of Muricauda sp. HICW Isolated from coastal seawater of PR China.</title>
        <authorList>
            <person name="Chen M.-X."/>
        </authorList>
    </citation>
    <scope>NUCLEOTIDE SEQUENCE [LARGE SCALE GENOMIC DNA]</scope>
    <source>
        <strain evidence="1 2">HICW</strain>
    </source>
</reference>
<dbReference type="RefSeq" id="WP_159075733.1">
    <property type="nucleotide sequence ID" value="NZ_WYET01000007.1"/>
</dbReference>
<evidence type="ECO:0000313" key="2">
    <source>
        <dbReference type="Proteomes" id="UP000558089"/>
    </source>
</evidence>
<sequence length="54" mass="6172">MVLLHQMSETVKKVGVSVKWVRADAFLLNIFEVSGGKTNEKMWMMIKAENEAVF</sequence>
<organism evidence="1 2">
    <name type="scientific">Flagellimonas chongwuensis</name>
    <dbReference type="NCBI Taxonomy" id="2697365"/>
    <lineage>
        <taxon>Bacteria</taxon>
        <taxon>Pseudomonadati</taxon>
        <taxon>Bacteroidota</taxon>
        <taxon>Flavobacteriia</taxon>
        <taxon>Flavobacteriales</taxon>
        <taxon>Flavobacteriaceae</taxon>
        <taxon>Flagellimonas</taxon>
    </lineage>
</organism>
<comment type="caution">
    <text evidence="1">The sequence shown here is derived from an EMBL/GenBank/DDBJ whole genome shotgun (WGS) entry which is preliminary data.</text>
</comment>
<dbReference type="Proteomes" id="UP000558089">
    <property type="component" value="Unassembled WGS sequence"/>
</dbReference>
<keyword evidence="2" id="KW-1185">Reference proteome</keyword>